<feature type="region of interest" description="Disordered" evidence="1">
    <location>
        <begin position="14"/>
        <end position="40"/>
    </location>
</feature>
<accession>A0A9C6XS73</accession>
<dbReference type="GeneID" id="113214195"/>
<proteinExistence type="predicted"/>
<sequence>MSSRSSKLLQLALQKNIPDNNSERVTADDSVAESPCPPIHEESYKTFKTNLANHNIKKTNLKSFIGCSTDGGKPGGGSDLTTKREDVKKKRTGSSSNKGDLNERQSPKAKRQLFKGSSPATKPSSASVPLNEVPLNSSLNLIQSAYGCSSDDETGETIPDTASAANSGVTIDDEVSSDAVVSPTATSSVAPNFVSPILRDDGGQVSFDGPLTILVHSTPIDAVPEGGTVLYDEPLSPSGETSTIILGSPGQLDVHGESIFISDPLLETPHTEPNNDTASMELQGTDTTEAEADTTVNNKRRSRSRQASLNSPSRKRKCDESLWKRNVTKALKNSGQAYISSAGKEMEAAKMRGPCSCSLDCVHRVTQEQRENIFQTFWKLGRHDRQWDFIRANSKCAITKPAKAGQPSKRKVSRTFLFTINGQPTKVCKQMFMRTLGICDSWIESAYKKINADKGFTVSPDKRGRHSNRLVKMTPAKIESVKQHVNLFPRVPSHYCRKRSKREYLERGLSINKMARLYTDWAAENNLPKVSIANKRQYRDILNSNFNIGFF</sequence>
<gene>
    <name evidence="3" type="primary">LOC113214195</name>
</gene>
<evidence type="ECO:0000313" key="3">
    <source>
        <dbReference type="RefSeq" id="XP_052129042.1"/>
    </source>
</evidence>
<organism evidence="2 3">
    <name type="scientific">Frankliniella occidentalis</name>
    <name type="common">Western flower thrips</name>
    <name type="synonym">Euthrips occidentalis</name>
    <dbReference type="NCBI Taxonomy" id="133901"/>
    <lineage>
        <taxon>Eukaryota</taxon>
        <taxon>Metazoa</taxon>
        <taxon>Ecdysozoa</taxon>
        <taxon>Arthropoda</taxon>
        <taxon>Hexapoda</taxon>
        <taxon>Insecta</taxon>
        <taxon>Pterygota</taxon>
        <taxon>Neoptera</taxon>
        <taxon>Paraneoptera</taxon>
        <taxon>Thysanoptera</taxon>
        <taxon>Terebrantia</taxon>
        <taxon>Thripoidea</taxon>
        <taxon>Thripidae</taxon>
        <taxon>Frankliniella</taxon>
    </lineage>
</organism>
<dbReference type="PANTHER" id="PTHR10773">
    <property type="entry name" value="DNA-DIRECTED RNA POLYMERASES I, II, AND III SUBUNIT RPABC2"/>
    <property type="match status" value="1"/>
</dbReference>
<dbReference type="PANTHER" id="PTHR10773:SF19">
    <property type="match status" value="1"/>
</dbReference>
<dbReference type="Proteomes" id="UP000504606">
    <property type="component" value="Unplaced"/>
</dbReference>
<evidence type="ECO:0000256" key="1">
    <source>
        <dbReference type="SAM" id="MobiDB-lite"/>
    </source>
</evidence>
<reference evidence="3" key="1">
    <citation type="submission" date="2025-08" db="UniProtKB">
        <authorList>
            <consortium name="RefSeq"/>
        </authorList>
    </citation>
    <scope>IDENTIFICATION</scope>
    <source>
        <tissue evidence="3">Whole organism</tissue>
    </source>
</reference>
<dbReference type="RefSeq" id="XP_052129042.1">
    <property type="nucleotide sequence ID" value="XM_052273082.1"/>
</dbReference>
<name>A0A9C6XS73_FRAOC</name>
<dbReference type="KEGG" id="foc:113214195"/>
<feature type="region of interest" description="Disordered" evidence="1">
    <location>
        <begin position="265"/>
        <end position="319"/>
    </location>
</feature>
<keyword evidence="2" id="KW-1185">Reference proteome</keyword>
<feature type="compositionally biased region" description="Polar residues" evidence="1">
    <location>
        <begin position="118"/>
        <end position="131"/>
    </location>
</feature>
<dbReference type="OrthoDB" id="6773999at2759"/>
<feature type="compositionally biased region" description="Polar residues" evidence="1">
    <location>
        <begin position="271"/>
        <end position="284"/>
    </location>
</feature>
<protein>
    <submittedName>
        <fullName evidence="3">Uncharacterized protein LOC113214195</fullName>
    </submittedName>
</protein>
<evidence type="ECO:0000313" key="2">
    <source>
        <dbReference type="Proteomes" id="UP000504606"/>
    </source>
</evidence>
<feature type="region of interest" description="Disordered" evidence="1">
    <location>
        <begin position="63"/>
        <end position="131"/>
    </location>
</feature>
<dbReference type="AlphaFoldDB" id="A0A9C6XS73"/>